<dbReference type="STRING" id="274537.BIU88_04630"/>
<evidence type="ECO:0000313" key="2">
    <source>
        <dbReference type="Proteomes" id="UP000095185"/>
    </source>
</evidence>
<keyword evidence="2" id="KW-1185">Reference proteome</keyword>
<sequence>MGYDFTEIYQKDNKFDIDIKGIKEKISLFRNFSSIPEDELEYLPKYAAVIATAMIKRKKQLHQTSFVAFIHISNQLIWRTGKRKNL</sequence>
<dbReference type="EMBL" id="CP017305">
    <property type="protein sequence ID" value="AOS83488.1"/>
    <property type="molecule type" value="Genomic_DNA"/>
</dbReference>
<dbReference type="KEGG" id="clz:BIU88_04630"/>
<proteinExistence type="predicted"/>
<reference evidence="1" key="1">
    <citation type="submission" date="2016-09" db="EMBL/GenBank/DDBJ databases">
        <title>Genome sequence of Chlorobaculum limnaeum.</title>
        <authorList>
            <person name="Liu Z."/>
            <person name="Tank M."/>
            <person name="Bryant D.A."/>
        </authorList>
    </citation>
    <scope>NUCLEOTIDE SEQUENCE [LARGE SCALE GENOMIC DNA]</scope>
    <source>
        <strain evidence="1">DSM 1677</strain>
    </source>
</reference>
<gene>
    <name evidence="1" type="ORF">BIU88_04630</name>
</gene>
<organism evidence="1 2">
    <name type="scientific">Chlorobaculum limnaeum</name>
    <dbReference type="NCBI Taxonomy" id="274537"/>
    <lineage>
        <taxon>Bacteria</taxon>
        <taxon>Pseudomonadati</taxon>
        <taxon>Chlorobiota</taxon>
        <taxon>Chlorobiia</taxon>
        <taxon>Chlorobiales</taxon>
        <taxon>Chlorobiaceae</taxon>
        <taxon>Chlorobaculum</taxon>
    </lineage>
</organism>
<dbReference type="AlphaFoldDB" id="A0A1D8D614"/>
<accession>A0A1D8D614</accession>
<dbReference type="Proteomes" id="UP000095185">
    <property type="component" value="Chromosome"/>
</dbReference>
<protein>
    <submittedName>
        <fullName evidence="1">Uncharacterized protein</fullName>
    </submittedName>
</protein>
<name>A0A1D8D614_CHLLM</name>
<evidence type="ECO:0000313" key="1">
    <source>
        <dbReference type="EMBL" id="AOS83488.1"/>
    </source>
</evidence>
<dbReference type="RefSeq" id="WP_069809206.1">
    <property type="nucleotide sequence ID" value="NZ_CP017305.1"/>
</dbReference>